<dbReference type="Pfam" id="PF01979">
    <property type="entry name" value="Amidohydro_1"/>
    <property type="match status" value="1"/>
</dbReference>
<evidence type="ECO:0000313" key="6">
    <source>
        <dbReference type="EMBL" id="AEA11633.1"/>
    </source>
</evidence>
<comment type="similarity">
    <text evidence="1">Belongs to the metallo-dependent hydrolases superfamily. NagA family.</text>
</comment>
<dbReference type="InterPro" id="IPR006680">
    <property type="entry name" value="Amidohydro-rel"/>
</dbReference>
<dbReference type="OrthoDB" id="24954at2157"/>
<dbReference type="SUPFAM" id="SSF51338">
    <property type="entry name" value="Composite domain of metallo-dependent hydrolases"/>
    <property type="match status" value="1"/>
</dbReference>
<evidence type="ECO:0000256" key="2">
    <source>
        <dbReference type="ARBA" id="ARBA00022723"/>
    </source>
</evidence>
<dbReference type="Proteomes" id="UP000008138">
    <property type="component" value="Chromosome"/>
</dbReference>
<evidence type="ECO:0000313" key="7">
    <source>
        <dbReference type="Proteomes" id="UP000008138"/>
    </source>
</evidence>
<dbReference type="InterPro" id="IPR032466">
    <property type="entry name" value="Metal_Hydrolase"/>
</dbReference>
<gene>
    <name evidence="6" type="ordered locus">TUZN_0131</name>
</gene>
<feature type="domain" description="Amidohydrolase-related" evidence="5">
    <location>
        <begin position="45"/>
        <end position="360"/>
    </location>
</feature>
<keyword evidence="4" id="KW-0119">Carbohydrate metabolism</keyword>
<dbReference type="SUPFAM" id="SSF51556">
    <property type="entry name" value="Metallo-dependent hydrolases"/>
    <property type="match status" value="1"/>
</dbReference>
<dbReference type="GeneID" id="10359682"/>
<dbReference type="InterPro" id="IPR003764">
    <property type="entry name" value="GlcNAc_6-P_deAcase"/>
</dbReference>
<dbReference type="PANTHER" id="PTHR11113">
    <property type="entry name" value="N-ACETYLGLUCOSAMINE-6-PHOSPHATE DEACETYLASE"/>
    <property type="match status" value="1"/>
</dbReference>
<evidence type="ECO:0000256" key="1">
    <source>
        <dbReference type="ARBA" id="ARBA00010716"/>
    </source>
</evidence>
<dbReference type="KEGG" id="tuz:TUZN_0131"/>
<keyword evidence="7" id="KW-1185">Reference proteome</keyword>
<evidence type="ECO:0000256" key="3">
    <source>
        <dbReference type="ARBA" id="ARBA00022801"/>
    </source>
</evidence>
<organism evidence="6 7">
    <name type="scientific">Thermoproteus uzoniensis (strain 768-20)</name>
    <dbReference type="NCBI Taxonomy" id="999630"/>
    <lineage>
        <taxon>Archaea</taxon>
        <taxon>Thermoproteota</taxon>
        <taxon>Thermoprotei</taxon>
        <taxon>Thermoproteales</taxon>
        <taxon>Thermoproteaceae</taxon>
        <taxon>Thermoproteus</taxon>
    </lineage>
</organism>
<dbReference type="AlphaFoldDB" id="F2L1G3"/>
<keyword evidence="3" id="KW-0378">Hydrolase</keyword>
<dbReference type="GO" id="GO:0006046">
    <property type="term" value="P:N-acetylglucosamine catabolic process"/>
    <property type="evidence" value="ECO:0007669"/>
    <property type="project" value="TreeGrafter"/>
</dbReference>
<reference key="2">
    <citation type="submission" date="2011-03" db="EMBL/GenBank/DDBJ databases">
        <title>Complete genome sequence of the thermoacidophilic crenarchaeon Thermoproteus uzoniensis 768-20.</title>
        <authorList>
            <person name="Mardanov A.V."/>
            <person name="Gumerov V.M."/>
            <person name="Beletsky A.V."/>
            <person name="Prokofeva M.I."/>
            <person name="Bonch-Osmolovskaya E.A."/>
            <person name="Ravin N.V."/>
            <person name="Skryabin K.G."/>
        </authorList>
    </citation>
    <scope>NUCLEOTIDE SEQUENCE</scope>
    <source>
        <strain>768-20</strain>
    </source>
</reference>
<dbReference type="GO" id="GO:0046872">
    <property type="term" value="F:metal ion binding"/>
    <property type="evidence" value="ECO:0007669"/>
    <property type="project" value="UniProtKB-KW"/>
</dbReference>
<protein>
    <submittedName>
        <fullName evidence="6">N-acetylglucosamine-6-phosphate deacetylase</fullName>
    </submittedName>
</protein>
<evidence type="ECO:0000259" key="5">
    <source>
        <dbReference type="Pfam" id="PF01979"/>
    </source>
</evidence>
<dbReference type="HOGENOM" id="CLU_032482_1_2_2"/>
<reference evidence="6 7" key="1">
    <citation type="journal article" date="2011" name="J. Bacteriol.">
        <title>Complete genome sequence of the thermoacidophilic crenarchaeon Thermoproteus uzoniensis 768-20.</title>
        <authorList>
            <person name="Mardanov A.V."/>
            <person name="Gumerov V.M."/>
            <person name="Beletsky A.V."/>
            <person name="Prokofeva M.I."/>
            <person name="Bonch-Osmolovskaya E.A."/>
            <person name="Ravin N.V."/>
            <person name="Skryabin K.G."/>
        </authorList>
    </citation>
    <scope>NUCLEOTIDE SEQUENCE [LARGE SCALE GENOMIC DNA]</scope>
    <source>
        <strain evidence="6 7">768-20</strain>
    </source>
</reference>
<dbReference type="NCBIfam" id="TIGR00221">
    <property type="entry name" value="nagA"/>
    <property type="match status" value="1"/>
</dbReference>
<name>F2L1G3_THEU7</name>
<dbReference type="EMBL" id="CP002590">
    <property type="protein sequence ID" value="AEA11633.1"/>
    <property type="molecule type" value="Genomic_DNA"/>
</dbReference>
<evidence type="ECO:0000256" key="4">
    <source>
        <dbReference type="ARBA" id="ARBA00023277"/>
    </source>
</evidence>
<dbReference type="CDD" id="cd00854">
    <property type="entry name" value="NagA"/>
    <property type="match status" value="1"/>
</dbReference>
<dbReference type="InterPro" id="IPR011059">
    <property type="entry name" value="Metal-dep_hydrolase_composite"/>
</dbReference>
<proteinExistence type="inferred from homology"/>
<accession>F2L1G3</accession>
<dbReference type="PIRSF" id="PIRSF038994">
    <property type="entry name" value="NagA"/>
    <property type="match status" value="1"/>
</dbReference>
<dbReference type="Gene3D" id="2.30.40.10">
    <property type="entry name" value="Urease, subunit C, domain 1"/>
    <property type="match status" value="1"/>
</dbReference>
<dbReference type="eggNOG" id="arCOG00699">
    <property type="taxonomic scope" value="Archaea"/>
</dbReference>
<sequence length="369" mass="38692">MRIRFDVLYTPYEELHDAVLAVEDGRVVGIGSGGPFDLDFRGYIAAPGLVDTHTHGCCGVDFTSSPERLGELAKAYLRYGVTSITPTTVTAPRPVLERALAAVRAYAGGGARVLGVHMEGPFINPARRGAQDARHIRRPDLGEAEAYISTGVLRIMTVAPELEGGLELVSALARAGVVPSVGHTDADYKTAKAAVIAGASRATHIFNAMRGFHHREPGPALALLESEHVYVEFIADFVHLAPEVVRVVVEAAGHRAVAVTDSIAAAGLGDGVYRLGGVEVRVEGPRAFLEDGTIAGSVITLDQAVRNLISLGVDPRRALAAATTAPARSVGRGDLGCLRPGCAADIAVFDRGFKPAASLVGGQLLWSLT</sequence>
<keyword evidence="2" id="KW-0479">Metal-binding</keyword>
<dbReference type="RefSeq" id="WP_013678969.1">
    <property type="nucleotide sequence ID" value="NC_015315.1"/>
</dbReference>
<dbReference type="GO" id="GO:0008448">
    <property type="term" value="F:N-acetylglucosamine-6-phosphate deacetylase activity"/>
    <property type="evidence" value="ECO:0007669"/>
    <property type="project" value="InterPro"/>
</dbReference>
<dbReference type="PANTHER" id="PTHR11113:SF14">
    <property type="entry name" value="N-ACETYLGLUCOSAMINE-6-PHOSPHATE DEACETYLASE"/>
    <property type="match status" value="1"/>
</dbReference>
<dbReference type="STRING" id="999630.TUZN_0131"/>
<dbReference type="Gene3D" id="3.20.20.140">
    <property type="entry name" value="Metal-dependent hydrolases"/>
    <property type="match status" value="1"/>
</dbReference>